<gene>
    <name evidence="1" type="ORF">HNR02_005697</name>
</gene>
<dbReference type="Proteomes" id="UP000549616">
    <property type="component" value="Unassembled WGS sequence"/>
</dbReference>
<evidence type="ECO:0000313" key="1">
    <source>
        <dbReference type="EMBL" id="NYI92322.1"/>
    </source>
</evidence>
<organism evidence="1 2">
    <name type="scientific">Amycolatopsis endophytica</name>
    <dbReference type="NCBI Taxonomy" id="860233"/>
    <lineage>
        <taxon>Bacteria</taxon>
        <taxon>Bacillati</taxon>
        <taxon>Actinomycetota</taxon>
        <taxon>Actinomycetes</taxon>
        <taxon>Pseudonocardiales</taxon>
        <taxon>Pseudonocardiaceae</taxon>
        <taxon>Amycolatopsis</taxon>
    </lineage>
</organism>
<protein>
    <submittedName>
        <fullName evidence="1">Uncharacterized protein</fullName>
    </submittedName>
</protein>
<dbReference type="Gene3D" id="3.40.50.1860">
    <property type="match status" value="1"/>
</dbReference>
<proteinExistence type="predicted"/>
<evidence type="ECO:0000313" key="2">
    <source>
        <dbReference type="Proteomes" id="UP000549616"/>
    </source>
</evidence>
<dbReference type="GO" id="GO:0016855">
    <property type="term" value="F:racemase and epimerase activity, acting on amino acids and derivatives"/>
    <property type="evidence" value="ECO:0007669"/>
    <property type="project" value="InterPro"/>
</dbReference>
<reference evidence="1 2" key="1">
    <citation type="submission" date="2020-07" db="EMBL/GenBank/DDBJ databases">
        <title>Sequencing the genomes of 1000 actinobacteria strains.</title>
        <authorList>
            <person name="Klenk H.-P."/>
        </authorList>
    </citation>
    <scope>NUCLEOTIDE SEQUENCE [LARGE SCALE GENOMIC DNA]</scope>
    <source>
        <strain evidence="1 2">DSM 104006</strain>
    </source>
</reference>
<sequence>MSHNRIALVVPGSNATVETELPALLARHPAAEFSFHAGRMRSSGRCAPFRPGGRTPHACGRREEAGMNRSCPWWCRACRTGVVAHYDRRP</sequence>
<name>A0A853BC40_9PSEU</name>
<dbReference type="InterPro" id="IPR001920">
    <property type="entry name" value="Asp/Glu_race"/>
</dbReference>
<dbReference type="EMBL" id="JACCFK010000002">
    <property type="protein sequence ID" value="NYI92322.1"/>
    <property type="molecule type" value="Genomic_DNA"/>
</dbReference>
<comment type="caution">
    <text evidence="1">The sequence shown here is derived from an EMBL/GenBank/DDBJ whole genome shotgun (WGS) entry which is preliminary data.</text>
</comment>
<accession>A0A853BC40</accession>
<keyword evidence="2" id="KW-1185">Reference proteome</keyword>
<dbReference type="AlphaFoldDB" id="A0A853BC40"/>